<comment type="function">
    <text evidence="9">Catalyzes the condensation reaction of fatty acid synthesis by the addition to an acyl acceptor of two carbons from malonyl-ACP. Catalyzes the first condensation reaction which initiates fatty acid synthesis and may therefore play a role in governing the total rate of fatty acid production. Possesses both acetoacetyl-ACP synthase and acetyl transacylase activities. Its substrate specificity determines the biosynthesis of branched-chain and/or straight-chain of fatty acids.</text>
</comment>
<dbReference type="RefSeq" id="WP_286135934.1">
    <property type="nucleotide sequence ID" value="NZ_BRPL01000002.1"/>
</dbReference>
<evidence type="ECO:0000256" key="2">
    <source>
        <dbReference type="ARBA" id="ARBA00022490"/>
    </source>
</evidence>
<keyword evidence="7 9" id="KW-0275">Fatty acid biosynthesis</keyword>
<dbReference type="Pfam" id="PF08541">
    <property type="entry name" value="ACP_syn_III_C"/>
    <property type="match status" value="1"/>
</dbReference>
<keyword evidence="3 9" id="KW-0444">Lipid biosynthesis</keyword>
<dbReference type="Pfam" id="PF08545">
    <property type="entry name" value="ACP_syn_III"/>
    <property type="match status" value="1"/>
</dbReference>
<evidence type="ECO:0000256" key="6">
    <source>
        <dbReference type="ARBA" id="ARBA00023098"/>
    </source>
</evidence>
<feature type="region of interest" description="ACP-binding" evidence="9">
    <location>
        <begin position="252"/>
        <end position="256"/>
    </location>
</feature>
<reference evidence="12" key="2">
    <citation type="journal article" date="2023" name="PLoS ONE">
        <title>Philodulcilactobacillus myokoensis gen. nov., sp. nov., a fructophilic, acidophilic, and agar-phobic lactic acid bacterium isolated from fermented vegetable extracts.</title>
        <authorList>
            <person name="Kouya T."/>
            <person name="Ishiyama Y."/>
            <person name="Ohashi S."/>
            <person name="Kumakubo R."/>
            <person name="Yamazaki T."/>
            <person name="Otaki T."/>
        </authorList>
    </citation>
    <scope>NUCLEOTIDE SEQUENCE</scope>
    <source>
        <strain evidence="12">WR16-4</strain>
    </source>
</reference>
<dbReference type="AlphaFoldDB" id="A0A9W6B0U3"/>
<keyword evidence="4 9" id="KW-0808">Transferase</keyword>
<evidence type="ECO:0000256" key="9">
    <source>
        <dbReference type="HAMAP-Rule" id="MF_01815"/>
    </source>
</evidence>
<proteinExistence type="inferred from homology"/>
<dbReference type="InterPro" id="IPR013747">
    <property type="entry name" value="ACP_syn_III_C"/>
</dbReference>
<dbReference type="EC" id="2.3.1.180" evidence="9"/>
<evidence type="ECO:0000256" key="3">
    <source>
        <dbReference type="ARBA" id="ARBA00022516"/>
    </source>
</evidence>
<feature type="active site" evidence="9">
    <location>
        <position position="251"/>
    </location>
</feature>
<dbReference type="GO" id="GO:0044550">
    <property type="term" value="P:secondary metabolite biosynthetic process"/>
    <property type="evidence" value="ECO:0007669"/>
    <property type="project" value="TreeGrafter"/>
</dbReference>
<reference evidence="12" key="1">
    <citation type="submission" date="2022-07" db="EMBL/GenBank/DDBJ databases">
        <authorList>
            <person name="Kouya T."/>
            <person name="Ishiyama Y."/>
        </authorList>
    </citation>
    <scope>NUCLEOTIDE SEQUENCE</scope>
    <source>
        <strain evidence="12">WR16-4</strain>
    </source>
</reference>
<sequence length="324" mass="34977">MNNFSILSTAHAVPDKIVTNDDLAQIMDTSDAWISRRTGIHERRIATHEDTTSLCVEVANKLLSNTNTDPSDIDYIIVGTMSSDYQTPSTAAAVQGAINADNAVAFDINAACSGFVYGMNVLNSLLKTNHHSKGILIGGEVLSKLVDWKDRSTAVLFGDGAGGILATNDSYDGKVLATSLRTYGQLGNSLTAGHFDENNRFNQNGDDKTRFFKMDGHAIFDFATRKVPESISTALNQAHVNASDVKYFVLHQANSRIIQIVARKLKLSLDQFPININHYGNTAAASEPILLDELVKKGKIRKGDIIALSGFGGGLTAGTIILEF</sequence>
<dbReference type="SUPFAM" id="SSF53901">
    <property type="entry name" value="Thiolase-like"/>
    <property type="match status" value="1"/>
</dbReference>
<dbReference type="NCBIfam" id="NF006829">
    <property type="entry name" value="PRK09352.1"/>
    <property type="match status" value="1"/>
</dbReference>
<dbReference type="Gene3D" id="3.40.47.10">
    <property type="match status" value="1"/>
</dbReference>
<accession>A0A9W6B0U3</accession>
<evidence type="ECO:0000259" key="11">
    <source>
        <dbReference type="Pfam" id="PF08545"/>
    </source>
</evidence>
<keyword evidence="13" id="KW-1185">Reference proteome</keyword>
<dbReference type="InterPro" id="IPR004655">
    <property type="entry name" value="FabH"/>
</dbReference>
<feature type="active site" evidence="9">
    <location>
        <position position="281"/>
    </location>
</feature>
<feature type="domain" description="Beta-ketoacyl-[acyl-carrier-protein] synthase III N-terminal" evidence="11">
    <location>
        <begin position="106"/>
        <end position="184"/>
    </location>
</feature>
<evidence type="ECO:0000313" key="13">
    <source>
        <dbReference type="Proteomes" id="UP001144204"/>
    </source>
</evidence>
<dbReference type="PANTHER" id="PTHR34069:SF2">
    <property type="entry name" value="BETA-KETOACYL-[ACYL-CARRIER-PROTEIN] SYNTHASE III"/>
    <property type="match status" value="1"/>
</dbReference>
<keyword evidence="5 9" id="KW-0276">Fatty acid metabolism</keyword>
<dbReference type="PANTHER" id="PTHR34069">
    <property type="entry name" value="3-OXOACYL-[ACYL-CARRIER-PROTEIN] SYNTHASE 3"/>
    <property type="match status" value="1"/>
</dbReference>
<feature type="active site" evidence="9">
    <location>
        <position position="112"/>
    </location>
</feature>
<comment type="caution">
    <text evidence="12">The sequence shown here is derived from an EMBL/GenBank/DDBJ whole genome shotgun (WGS) entry which is preliminary data.</text>
</comment>
<comment type="subunit">
    <text evidence="9">Homodimer.</text>
</comment>
<dbReference type="Proteomes" id="UP001144204">
    <property type="component" value="Unassembled WGS sequence"/>
</dbReference>
<evidence type="ECO:0000256" key="7">
    <source>
        <dbReference type="ARBA" id="ARBA00023160"/>
    </source>
</evidence>
<feature type="domain" description="Beta-ketoacyl-[acyl-carrier-protein] synthase III C-terminal" evidence="10">
    <location>
        <begin position="235"/>
        <end position="323"/>
    </location>
</feature>
<evidence type="ECO:0000313" key="12">
    <source>
        <dbReference type="EMBL" id="GLB46471.1"/>
    </source>
</evidence>
<dbReference type="GO" id="GO:0033818">
    <property type="term" value="F:beta-ketoacyl-acyl-carrier-protein synthase III activity"/>
    <property type="evidence" value="ECO:0007669"/>
    <property type="project" value="UniProtKB-UniRule"/>
</dbReference>
<dbReference type="GO" id="GO:0004315">
    <property type="term" value="F:3-oxoacyl-[acyl-carrier-protein] synthase activity"/>
    <property type="evidence" value="ECO:0007669"/>
    <property type="project" value="InterPro"/>
</dbReference>
<keyword evidence="2 9" id="KW-0963">Cytoplasm</keyword>
<evidence type="ECO:0000256" key="5">
    <source>
        <dbReference type="ARBA" id="ARBA00022832"/>
    </source>
</evidence>
<dbReference type="NCBIfam" id="TIGR00747">
    <property type="entry name" value="fabH"/>
    <property type="match status" value="1"/>
</dbReference>
<comment type="similarity">
    <text evidence="1 9">Belongs to the thiolase-like superfamily. FabH family.</text>
</comment>
<protein>
    <recommendedName>
        <fullName evidence="9">Beta-ketoacyl-[acyl-carrier-protein] synthase III</fullName>
        <shortName evidence="9">Beta-ketoacyl-ACP synthase III</shortName>
        <shortName evidence="9">KAS III</shortName>
        <ecNumber evidence="9">2.3.1.180</ecNumber>
    </recommendedName>
    <alternativeName>
        <fullName evidence="9">3-oxoacyl-[acyl-carrier-protein] synthase 3</fullName>
    </alternativeName>
    <alternativeName>
        <fullName evidence="9">3-oxoacyl-[acyl-carrier-protein] synthase III</fullName>
    </alternativeName>
</protein>
<organism evidence="12 13">
    <name type="scientific">Philodulcilactobacillus myokoensis</name>
    <dbReference type="NCBI Taxonomy" id="2929573"/>
    <lineage>
        <taxon>Bacteria</taxon>
        <taxon>Bacillati</taxon>
        <taxon>Bacillota</taxon>
        <taxon>Bacilli</taxon>
        <taxon>Lactobacillales</taxon>
        <taxon>Lactobacillaceae</taxon>
        <taxon>Philodulcilactobacillus</taxon>
    </lineage>
</organism>
<comment type="catalytic activity">
    <reaction evidence="9">
        <text>malonyl-[ACP] + acetyl-CoA + H(+) = 3-oxobutanoyl-[ACP] + CO2 + CoA</text>
        <dbReference type="Rhea" id="RHEA:12080"/>
        <dbReference type="Rhea" id="RHEA-COMP:9623"/>
        <dbReference type="Rhea" id="RHEA-COMP:9625"/>
        <dbReference type="ChEBI" id="CHEBI:15378"/>
        <dbReference type="ChEBI" id="CHEBI:16526"/>
        <dbReference type="ChEBI" id="CHEBI:57287"/>
        <dbReference type="ChEBI" id="CHEBI:57288"/>
        <dbReference type="ChEBI" id="CHEBI:78449"/>
        <dbReference type="ChEBI" id="CHEBI:78450"/>
        <dbReference type="EC" id="2.3.1.180"/>
    </reaction>
</comment>
<dbReference type="EMBL" id="BRPL01000002">
    <property type="protein sequence ID" value="GLB46471.1"/>
    <property type="molecule type" value="Genomic_DNA"/>
</dbReference>
<comment type="pathway">
    <text evidence="9">Lipid metabolism; fatty acid biosynthesis.</text>
</comment>
<evidence type="ECO:0000256" key="1">
    <source>
        <dbReference type="ARBA" id="ARBA00008642"/>
    </source>
</evidence>
<dbReference type="HAMAP" id="MF_01815">
    <property type="entry name" value="FabH"/>
    <property type="match status" value="1"/>
</dbReference>
<comment type="domain">
    <text evidence="9">The last Arg residue of the ACP-binding site is essential for the weak association between ACP/AcpP and FabH.</text>
</comment>
<evidence type="ECO:0000256" key="4">
    <source>
        <dbReference type="ARBA" id="ARBA00022679"/>
    </source>
</evidence>
<gene>
    <name evidence="9 12" type="primary">fabH</name>
    <name evidence="12" type="ORF">WR164_04500</name>
</gene>
<name>A0A9W6B0U3_9LACO</name>
<dbReference type="GO" id="GO:0006633">
    <property type="term" value="P:fatty acid biosynthetic process"/>
    <property type="evidence" value="ECO:0007669"/>
    <property type="project" value="UniProtKB-UniRule"/>
</dbReference>
<comment type="subcellular location">
    <subcellularLocation>
        <location evidence="9">Cytoplasm</location>
    </subcellularLocation>
</comment>
<keyword evidence="6 9" id="KW-0443">Lipid metabolism</keyword>
<evidence type="ECO:0000256" key="8">
    <source>
        <dbReference type="ARBA" id="ARBA00023315"/>
    </source>
</evidence>
<dbReference type="InterPro" id="IPR013751">
    <property type="entry name" value="ACP_syn_III_N"/>
</dbReference>
<dbReference type="CDD" id="cd00830">
    <property type="entry name" value="KAS_III"/>
    <property type="match status" value="1"/>
</dbReference>
<dbReference type="InterPro" id="IPR016039">
    <property type="entry name" value="Thiolase-like"/>
</dbReference>
<keyword evidence="9" id="KW-0511">Multifunctional enzyme</keyword>
<dbReference type="GO" id="GO:0005737">
    <property type="term" value="C:cytoplasm"/>
    <property type="evidence" value="ECO:0007669"/>
    <property type="project" value="UniProtKB-SubCell"/>
</dbReference>
<evidence type="ECO:0000259" key="10">
    <source>
        <dbReference type="Pfam" id="PF08541"/>
    </source>
</evidence>
<keyword evidence="8 9" id="KW-0012">Acyltransferase</keyword>